<sequence length="1204" mass="133494">MSCLSGTRFRRRFERSSLPNITHAPRASWKLVGPASVHLQSELETLYWYGVRLELENIIRTLKTWQQSEYTDVAVDDEHDNNLHGFDTFIDQVTQETRAFAMRYGSVLVWEEKVARTADQDKILPSVISNNEIKEALRKAKLAQVEYQSTNVDVKDEVRRNTEDIASSSGIQERARILLQAAGLLDIDKLVEHRPPLEDLGFWARPAIPQLTLSGFDSDWNARLEPLKCSDCSSIIRGSMFTHSGKLNHAKQLTVCEDCYRKLYFGREQYVKVYKHCVLAEAITPTLSQDLCHCADVSRLDSTGLPGALFPIPKGERHVAIPIAKRCKLLELNTRVALAKYHGLQSTVRDHRKKDKKATRFRVKSAGAAGQVKYEPAKEVILRKEPDSKQPPLRPEPEKEAPFARDQDKNTASVKEAMADEDIPLFFRQFAQQYPFGNVHMALRVGPLVIENGVANAKKGALVTIRELPTFHDRPDSCSPRSRHPSLAIGGDPKRRLWQQQRLVGTPKRYKAIMKQVVGVPFTGALSGPSDAEQESEIIWLIVAASRGYFDHPGLPAKEQRKSLDAALDQIMTKLKQLLEPRVNVYLQAIAKKLLDRKTTLTWSAIGNNCQSFCDSLIDMDLFEPLVKTASTGQASGATSPLYLMSFVCPQDGYLRSQVRTKYDVPSGLTEEYLLRFHFGRHDEADVLDTLQEYWYDWGAFGGTLYKYQDLFPWDCTEAYQRHPKFCGSCNLAKHIWAFPFDAWSIIALHLQRGPQMYATAKPINRGMKDVSWMCDRLTVLTALSILNRGATAMARSEKFVQATQWLHSEGKGLRQAHPSLTRVKLGGIHRAQPYSHYYEAGTYSHYFLAKWASRPQSEQIQEYETLRNERARRPDVGGSGRGGRFSLPRTEDARKEPTNLDFLGFEGLVYDFDRLHTNSSVDDSCDEVASTDADYHSAHSAHSSPGDADSDSQSQPSSGSMTGLESLHSSHGVSSTNDSQQTRANEGAPVQEHRDTAYWDTVHPSRTNHGVSHERDVQPNTQGAGKAEKEGTECRDDSSKQNQSGDNGDGPRASYQYDSTFATWKGHSKYQHPGHVDYTRKTDSGVAKSTGNGEGHTGSGHGYPSTTSSGYGIRNHDGWSSGYTGGWNPYLSSRSHSSGSNHHGSSSSGSYGGGSSSSYSSSSGGGSSSYGGGSSSSSGGGGSSDSYGSSSYDSGSSYSSSWN</sequence>
<accession>A0A2V5JC39</accession>
<feature type="compositionally biased region" description="Polar residues" evidence="1">
    <location>
        <begin position="962"/>
        <end position="985"/>
    </location>
</feature>
<evidence type="ECO:0000256" key="1">
    <source>
        <dbReference type="SAM" id="MobiDB-lite"/>
    </source>
</evidence>
<feature type="compositionally biased region" description="Gly residues" evidence="1">
    <location>
        <begin position="1164"/>
        <end position="1184"/>
    </location>
</feature>
<feature type="region of interest" description="Disordered" evidence="1">
    <location>
        <begin position="379"/>
        <end position="414"/>
    </location>
</feature>
<feature type="compositionally biased region" description="Basic and acidic residues" evidence="1">
    <location>
        <begin position="1027"/>
        <end position="1040"/>
    </location>
</feature>
<feature type="compositionally biased region" description="Basic and acidic residues" evidence="1">
    <location>
        <begin position="1075"/>
        <end position="1084"/>
    </location>
</feature>
<organism evidence="2 3">
    <name type="scientific">Aspergillus indologenus CBS 114.80</name>
    <dbReference type="NCBI Taxonomy" id="1450541"/>
    <lineage>
        <taxon>Eukaryota</taxon>
        <taxon>Fungi</taxon>
        <taxon>Dikarya</taxon>
        <taxon>Ascomycota</taxon>
        <taxon>Pezizomycotina</taxon>
        <taxon>Eurotiomycetes</taxon>
        <taxon>Eurotiomycetidae</taxon>
        <taxon>Eurotiales</taxon>
        <taxon>Aspergillaceae</taxon>
        <taxon>Aspergillus</taxon>
        <taxon>Aspergillus subgen. Circumdati</taxon>
    </lineage>
</organism>
<dbReference type="EMBL" id="KZ825489">
    <property type="protein sequence ID" value="PYI32846.1"/>
    <property type="molecule type" value="Genomic_DNA"/>
</dbReference>
<keyword evidence="3" id="KW-1185">Reference proteome</keyword>
<feature type="compositionally biased region" description="Basic and acidic residues" evidence="1">
    <location>
        <begin position="395"/>
        <end position="409"/>
    </location>
</feature>
<reference evidence="2 3" key="1">
    <citation type="submission" date="2018-02" db="EMBL/GenBank/DDBJ databases">
        <title>The genomes of Aspergillus section Nigri reveals drivers in fungal speciation.</title>
        <authorList>
            <consortium name="DOE Joint Genome Institute"/>
            <person name="Vesth T.C."/>
            <person name="Nybo J."/>
            <person name="Theobald S."/>
            <person name="Brandl J."/>
            <person name="Frisvad J.C."/>
            <person name="Nielsen K.F."/>
            <person name="Lyhne E.K."/>
            <person name="Kogle M.E."/>
            <person name="Kuo A."/>
            <person name="Riley R."/>
            <person name="Clum A."/>
            <person name="Nolan M."/>
            <person name="Lipzen A."/>
            <person name="Salamov A."/>
            <person name="Henrissat B."/>
            <person name="Wiebenga A."/>
            <person name="De vries R.P."/>
            <person name="Grigoriev I.V."/>
            <person name="Mortensen U.H."/>
            <person name="Andersen M.R."/>
            <person name="Baker S.E."/>
        </authorList>
    </citation>
    <scope>NUCLEOTIDE SEQUENCE [LARGE SCALE GENOMIC DNA]</scope>
    <source>
        <strain evidence="2 3">CBS 114.80</strain>
    </source>
</reference>
<dbReference type="Proteomes" id="UP000248817">
    <property type="component" value="Unassembled WGS sequence"/>
</dbReference>
<gene>
    <name evidence="2" type="ORF">BP00DRAFT_471818</name>
</gene>
<feature type="compositionally biased region" description="Low complexity" evidence="1">
    <location>
        <begin position="939"/>
        <end position="961"/>
    </location>
</feature>
<feature type="compositionally biased region" description="Gly residues" evidence="1">
    <location>
        <begin position="1093"/>
        <end position="1102"/>
    </location>
</feature>
<feature type="region of interest" description="Disordered" evidence="1">
    <location>
        <begin position="924"/>
        <end position="1204"/>
    </location>
</feature>
<feature type="region of interest" description="Disordered" evidence="1">
    <location>
        <begin position="869"/>
        <end position="894"/>
    </location>
</feature>
<evidence type="ECO:0000313" key="3">
    <source>
        <dbReference type="Proteomes" id="UP000248817"/>
    </source>
</evidence>
<dbReference type="AlphaFoldDB" id="A0A2V5JC39"/>
<proteinExistence type="predicted"/>
<feature type="compositionally biased region" description="Low complexity" evidence="1">
    <location>
        <begin position="1185"/>
        <end position="1204"/>
    </location>
</feature>
<protein>
    <submittedName>
        <fullName evidence="2">Uncharacterized protein</fullName>
    </submittedName>
</protein>
<feature type="compositionally biased region" description="Basic and acidic residues" evidence="1">
    <location>
        <begin position="379"/>
        <end position="388"/>
    </location>
</feature>
<name>A0A2V5JC39_9EURO</name>
<feature type="compositionally biased region" description="Low complexity" evidence="1">
    <location>
        <begin position="1133"/>
        <end position="1150"/>
    </location>
</feature>
<evidence type="ECO:0000313" key="2">
    <source>
        <dbReference type="EMBL" id="PYI32846.1"/>
    </source>
</evidence>